<dbReference type="EMBL" id="CM007369">
    <property type="protein sequence ID" value="OIW05112.1"/>
    <property type="molecule type" value="Genomic_DNA"/>
</dbReference>
<sequence>MMAQKYLHELLEEDQEPFILHKYISDRRSKIKTQIYPRKTHKPLHQNSNFPTNLCKNVCLFSFPETTTQELRKSPLFDFQSPKAKSKSPIKFQIPSRTANLLLEAALKIQKHSSSKTKSSGFSLFGSLFKRLTQRSHKRKEIEGSDLNLCVKDILKWESRKLSNGCMKEQEKLDFCNGRSSSAVWSESNEDKSLDMETWSSSSSRHCDDDCEIKEIEFVTNHHHKDNSECACCHDINGFCDSPFCFVLQKSPSFDRYTSELPSSTPSPNHHNTQDKESNGGEEEKEDKEHCSPVCVLDPPFKDDEESHGNDEEDSSNLRCSYAIIERAKQQLLYKLSRFEKLAELDPLELEKRMLEDEDENDYETLMENDDSEVEGSETSCKENEFMQLVFEAVCHSSVHEIGQIPKDLKKLVFDLIMEEDREHDKEIMIKRVCKRLELWKEVESNTIDMMIEEDFTRENERWKKNMMEIRHMASEIEVAIFSLLVEEFSKELVC</sequence>
<evidence type="ECO:0000313" key="2">
    <source>
        <dbReference type="EMBL" id="OIW05112.1"/>
    </source>
</evidence>
<evidence type="ECO:0000256" key="1">
    <source>
        <dbReference type="SAM" id="MobiDB-lite"/>
    </source>
</evidence>
<feature type="compositionally biased region" description="Basic and acidic residues" evidence="1">
    <location>
        <begin position="300"/>
        <end position="310"/>
    </location>
</feature>
<dbReference type="Gramene" id="OIW05112">
    <property type="protein sequence ID" value="OIW05112"/>
    <property type="gene ID" value="TanjilG_02585"/>
</dbReference>
<evidence type="ECO:0008006" key="4">
    <source>
        <dbReference type="Google" id="ProtNLM"/>
    </source>
</evidence>
<proteinExistence type="predicted"/>
<dbReference type="PANTHER" id="PTHR33623:SF5">
    <property type="entry name" value="HISTONE-LYSINE N-METHYLTRANSFERASE SETD1B-LIKE PROTEIN"/>
    <property type="match status" value="1"/>
</dbReference>
<organism evidence="2 3">
    <name type="scientific">Lupinus angustifolius</name>
    <name type="common">Narrow-leaved blue lupine</name>
    <dbReference type="NCBI Taxonomy" id="3871"/>
    <lineage>
        <taxon>Eukaryota</taxon>
        <taxon>Viridiplantae</taxon>
        <taxon>Streptophyta</taxon>
        <taxon>Embryophyta</taxon>
        <taxon>Tracheophyta</taxon>
        <taxon>Spermatophyta</taxon>
        <taxon>Magnoliopsida</taxon>
        <taxon>eudicotyledons</taxon>
        <taxon>Gunneridae</taxon>
        <taxon>Pentapetalae</taxon>
        <taxon>rosids</taxon>
        <taxon>fabids</taxon>
        <taxon>Fabales</taxon>
        <taxon>Fabaceae</taxon>
        <taxon>Papilionoideae</taxon>
        <taxon>50 kb inversion clade</taxon>
        <taxon>genistoids sensu lato</taxon>
        <taxon>core genistoids</taxon>
        <taxon>Genisteae</taxon>
        <taxon>Lupinus</taxon>
    </lineage>
</organism>
<dbReference type="STRING" id="3871.A0A4P1R8P5"/>
<dbReference type="PANTHER" id="PTHR33623">
    <property type="entry name" value="OS04G0572500 PROTEIN"/>
    <property type="match status" value="1"/>
</dbReference>
<dbReference type="OrthoDB" id="1918879at2759"/>
<dbReference type="AlphaFoldDB" id="A0A4P1R8P5"/>
<name>A0A4P1R8P5_LUPAN</name>
<keyword evidence="3" id="KW-1185">Reference proteome</keyword>
<protein>
    <recommendedName>
        <fullName evidence="4">DUF4378 domain-containing protein</fullName>
    </recommendedName>
</protein>
<accession>A0A4P1R8P5</accession>
<reference evidence="2 3" key="1">
    <citation type="journal article" date="2017" name="Plant Biotechnol. J.">
        <title>A comprehensive draft genome sequence for lupin (Lupinus angustifolius), an emerging health food: insights into plant-microbe interactions and legume evolution.</title>
        <authorList>
            <person name="Hane J.K."/>
            <person name="Ming Y."/>
            <person name="Kamphuis L.G."/>
            <person name="Nelson M.N."/>
            <person name="Garg G."/>
            <person name="Atkins C.A."/>
            <person name="Bayer P.E."/>
            <person name="Bravo A."/>
            <person name="Bringans S."/>
            <person name="Cannon S."/>
            <person name="Edwards D."/>
            <person name="Foley R."/>
            <person name="Gao L.L."/>
            <person name="Harrison M.J."/>
            <person name="Huang W."/>
            <person name="Hurgobin B."/>
            <person name="Li S."/>
            <person name="Liu C.W."/>
            <person name="McGrath A."/>
            <person name="Morahan G."/>
            <person name="Murray J."/>
            <person name="Weller J."/>
            <person name="Jian J."/>
            <person name="Singh K.B."/>
        </authorList>
    </citation>
    <scope>NUCLEOTIDE SEQUENCE [LARGE SCALE GENOMIC DNA]</scope>
    <source>
        <strain evidence="3">cv. Tanjil</strain>
        <tissue evidence="2">Whole plant</tissue>
    </source>
</reference>
<dbReference type="KEGG" id="lang:109355734"/>
<gene>
    <name evidence="2" type="ORF">TanjilG_02585</name>
</gene>
<feature type="compositionally biased region" description="Polar residues" evidence="1">
    <location>
        <begin position="260"/>
        <end position="271"/>
    </location>
</feature>
<feature type="region of interest" description="Disordered" evidence="1">
    <location>
        <begin position="257"/>
        <end position="315"/>
    </location>
</feature>
<dbReference type="Proteomes" id="UP000188354">
    <property type="component" value="Chromosome LG09"/>
</dbReference>
<evidence type="ECO:0000313" key="3">
    <source>
        <dbReference type="Proteomes" id="UP000188354"/>
    </source>
</evidence>